<protein>
    <submittedName>
        <fullName evidence="2">Uncharacterized protein</fullName>
    </submittedName>
</protein>
<evidence type="ECO:0000313" key="3">
    <source>
        <dbReference type="Proteomes" id="UP000030108"/>
    </source>
</evidence>
<dbReference type="Proteomes" id="UP000030108">
    <property type="component" value="Unassembled WGS sequence"/>
</dbReference>
<name>A0A0A1UKA4_9AGAM</name>
<evidence type="ECO:0000313" key="2">
    <source>
        <dbReference type="EMBL" id="EUC58836.1"/>
    </source>
</evidence>
<organism evidence="2 3">
    <name type="scientific">Rhizoctonia solani AG-3 Rhs1AP</name>
    <dbReference type="NCBI Taxonomy" id="1086054"/>
    <lineage>
        <taxon>Eukaryota</taxon>
        <taxon>Fungi</taxon>
        <taxon>Dikarya</taxon>
        <taxon>Basidiomycota</taxon>
        <taxon>Agaricomycotina</taxon>
        <taxon>Agaricomycetes</taxon>
        <taxon>Cantharellales</taxon>
        <taxon>Ceratobasidiaceae</taxon>
        <taxon>Rhizoctonia</taxon>
    </lineage>
</organism>
<comment type="caution">
    <text evidence="2">The sequence shown here is derived from an EMBL/GenBank/DDBJ whole genome shotgun (WGS) entry which is preliminary data.</text>
</comment>
<dbReference type="AlphaFoldDB" id="A0A0A1UKA4"/>
<sequence length="423" mass="47331">MSKRKATIGGYEVSSDDSERESASIELSIKKVKAAPLALPGRWISSSEKRSLPPTRPPPFSRTPSLSSQVGSLSTTAASAGVSRSTSVQIGPLRGVASASAAITANVLAPEDPQRSILLEGDILDYEQEASHCQHLNDSNGKKPALRVRTDGLLTQFEKPRSTIMMERQLNETRMKLEECQQMWEEKHQETQDKLTKLLQAVELLTPTNHSPAPGSSYGALHPSAQTGPVGLVVPETVVPWRYSHLSNPPPPPGFLDLVSRACDQKVQRPERAKEHVRKSYTSILRVKMVKDVGPYYEDQHGEPDTLPEHFVDPETNYGLPCPHLSKALTKQIDWLPTWLERCKATIPSDSSEISMILRSLSDEEWVCYLNFGAFKTAQQVWRNTQKTAEQLQVMRVYQIMYHKTQSVIFIKKQHDVQPNMMN</sequence>
<feature type="region of interest" description="Disordered" evidence="1">
    <location>
        <begin position="43"/>
        <end position="85"/>
    </location>
</feature>
<feature type="non-terminal residue" evidence="2">
    <location>
        <position position="423"/>
    </location>
</feature>
<feature type="region of interest" description="Disordered" evidence="1">
    <location>
        <begin position="1"/>
        <end position="24"/>
    </location>
</feature>
<evidence type="ECO:0000256" key="1">
    <source>
        <dbReference type="SAM" id="MobiDB-lite"/>
    </source>
</evidence>
<feature type="compositionally biased region" description="Polar residues" evidence="1">
    <location>
        <begin position="69"/>
        <end position="85"/>
    </location>
</feature>
<gene>
    <name evidence="2" type="ORF">RSOL_280930</name>
</gene>
<dbReference type="EMBL" id="JATN01000321">
    <property type="protein sequence ID" value="EUC58836.1"/>
    <property type="molecule type" value="Genomic_DNA"/>
</dbReference>
<accession>A0A0A1UKA4</accession>
<proteinExistence type="predicted"/>
<reference evidence="3" key="1">
    <citation type="journal article" date="2014" name="Genome Announc.">
        <title>Draft genome sequence of the plant-pathogenic soil fungus Rhizoctonia solani anastomosis group 3 strain Rhs1AP.</title>
        <authorList>
            <person name="Cubeta M.A."/>
            <person name="Thomas E."/>
            <person name="Dean R.A."/>
            <person name="Jabaji S."/>
            <person name="Neate S.M."/>
            <person name="Tavantzis S."/>
            <person name="Toda T."/>
            <person name="Vilgalys R."/>
            <person name="Bharathan N."/>
            <person name="Fedorova-Abrams N."/>
            <person name="Pakala S.B."/>
            <person name="Pakala S.M."/>
            <person name="Zafar N."/>
            <person name="Joardar V."/>
            <person name="Losada L."/>
            <person name="Nierman W.C."/>
        </authorList>
    </citation>
    <scope>NUCLEOTIDE SEQUENCE [LARGE SCALE GENOMIC DNA]</scope>
    <source>
        <strain evidence="3">AG-3</strain>
    </source>
</reference>